<name>A0A1Y1IE83_KLENI</name>
<dbReference type="Pfam" id="PF00636">
    <property type="entry name" value="Ribonuclease_3"/>
    <property type="match status" value="1"/>
</dbReference>
<evidence type="ECO:0000259" key="3">
    <source>
        <dbReference type="PROSITE" id="PS50142"/>
    </source>
</evidence>
<accession>A0A1Y1IE83</accession>
<dbReference type="InterPro" id="IPR036890">
    <property type="entry name" value="HATPase_C_sf"/>
</dbReference>
<dbReference type="STRING" id="105231.A0A1Y1IE83"/>
<dbReference type="Gene3D" id="4.10.60.10">
    <property type="entry name" value="Zinc finger, CCHC-type"/>
    <property type="match status" value="2"/>
</dbReference>
<keyword evidence="6" id="KW-1185">Reference proteome</keyword>
<dbReference type="InterPro" id="IPR000999">
    <property type="entry name" value="RNase_III_dom"/>
</dbReference>
<dbReference type="GO" id="GO:0004525">
    <property type="term" value="F:ribonuclease III activity"/>
    <property type="evidence" value="ECO:0007669"/>
    <property type="project" value="InterPro"/>
</dbReference>
<dbReference type="GO" id="GO:0003676">
    <property type="term" value="F:nucleic acid binding"/>
    <property type="evidence" value="ECO:0007669"/>
    <property type="project" value="InterPro"/>
</dbReference>
<dbReference type="PANTHER" id="PTHR32387:SF3">
    <property type="entry name" value="ATP_DNA BINDING PROTEIN"/>
    <property type="match status" value="1"/>
</dbReference>
<evidence type="ECO:0000256" key="1">
    <source>
        <dbReference type="PROSITE-ProRule" id="PRU00047"/>
    </source>
</evidence>
<dbReference type="InterPro" id="IPR052957">
    <property type="entry name" value="Auxin_embryo_med"/>
</dbReference>
<dbReference type="Pfam" id="PF00098">
    <property type="entry name" value="zf-CCHC"/>
    <property type="match status" value="2"/>
</dbReference>
<dbReference type="SUPFAM" id="SSF55874">
    <property type="entry name" value="ATPase domain of HSP90 chaperone/DNA topoisomerase II/histidine kinase"/>
    <property type="match status" value="1"/>
</dbReference>
<feature type="region of interest" description="Disordered" evidence="2">
    <location>
        <begin position="1374"/>
        <end position="1414"/>
    </location>
</feature>
<evidence type="ECO:0000259" key="4">
    <source>
        <dbReference type="PROSITE" id="PS50158"/>
    </source>
</evidence>
<dbReference type="GO" id="GO:0006396">
    <property type="term" value="P:RNA processing"/>
    <property type="evidence" value="ECO:0007669"/>
    <property type="project" value="InterPro"/>
</dbReference>
<feature type="domain" description="RNase III" evidence="3">
    <location>
        <begin position="1590"/>
        <end position="1733"/>
    </location>
</feature>
<protein>
    <submittedName>
        <fullName evidence="5">Uncharacterized protein</fullName>
    </submittedName>
</protein>
<dbReference type="GO" id="GO:0008270">
    <property type="term" value="F:zinc ion binding"/>
    <property type="evidence" value="ECO:0007669"/>
    <property type="project" value="UniProtKB-KW"/>
</dbReference>
<dbReference type="PROSITE" id="PS50142">
    <property type="entry name" value="RNASE_3_2"/>
    <property type="match status" value="1"/>
</dbReference>
<keyword evidence="1" id="KW-0862">Zinc</keyword>
<feature type="region of interest" description="Disordered" evidence="2">
    <location>
        <begin position="1056"/>
        <end position="1088"/>
    </location>
</feature>
<proteinExistence type="predicted"/>
<dbReference type="Proteomes" id="UP000054558">
    <property type="component" value="Unassembled WGS sequence"/>
</dbReference>
<keyword evidence="1" id="KW-0863">Zinc-finger</keyword>
<dbReference type="InterPro" id="IPR036389">
    <property type="entry name" value="RNase_III_sf"/>
</dbReference>
<evidence type="ECO:0000313" key="5">
    <source>
        <dbReference type="EMBL" id="GAQ89240.1"/>
    </source>
</evidence>
<dbReference type="PROSITE" id="PS50158">
    <property type="entry name" value="ZF_CCHC"/>
    <property type="match status" value="2"/>
</dbReference>
<reference evidence="5 6" key="1">
    <citation type="journal article" date="2014" name="Nat. Commun.">
        <title>Klebsormidium flaccidum genome reveals primary factors for plant terrestrial adaptation.</title>
        <authorList>
            <person name="Hori K."/>
            <person name="Maruyama F."/>
            <person name="Fujisawa T."/>
            <person name="Togashi T."/>
            <person name="Yamamoto N."/>
            <person name="Seo M."/>
            <person name="Sato S."/>
            <person name="Yamada T."/>
            <person name="Mori H."/>
            <person name="Tajima N."/>
            <person name="Moriyama T."/>
            <person name="Ikeuchi M."/>
            <person name="Watanabe M."/>
            <person name="Wada H."/>
            <person name="Kobayashi K."/>
            <person name="Saito M."/>
            <person name="Masuda T."/>
            <person name="Sasaki-Sekimoto Y."/>
            <person name="Mashiguchi K."/>
            <person name="Awai K."/>
            <person name="Shimojima M."/>
            <person name="Masuda S."/>
            <person name="Iwai M."/>
            <person name="Nobusawa T."/>
            <person name="Narise T."/>
            <person name="Kondo S."/>
            <person name="Saito H."/>
            <person name="Sato R."/>
            <person name="Murakawa M."/>
            <person name="Ihara Y."/>
            <person name="Oshima-Yamada Y."/>
            <person name="Ohtaka K."/>
            <person name="Satoh M."/>
            <person name="Sonobe K."/>
            <person name="Ishii M."/>
            <person name="Ohtani R."/>
            <person name="Kanamori-Sato M."/>
            <person name="Honoki R."/>
            <person name="Miyazaki D."/>
            <person name="Mochizuki H."/>
            <person name="Umetsu J."/>
            <person name="Higashi K."/>
            <person name="Shibata D."/>
            <person name="Kamiya Y."/>
            <person name="Sato N."/>
            <person name="Nakamura Y."/>
            <person name="Tabata S."/>
            <person name="Ida S."/>
            <person name="Kurokawa K."/>
            <person name="Ohta H."/>
        </authorList>
    </citation>
    <scope>NUCLEOTIDE SEQUENCE [LARGE SCALE GENOMIC DNA]</scope>
    <source>
        <strain evidence="5 6">NIES-2285</strain>
    </source>
</reference>
<sequence>MDADASKTALQHIERIRRDKFGLGGDDLATNPLAGDMHQAVALLAQGLYQKETHFILELIQNAEDNSYPEGQEPQLLFSLAPGDPTAAGSPAEGAPMTLGLFNNEVGFREENVDALCSVGMSTKKDKSFGYIGEKGIGFKSVFVVSKTPCVISNGYRFCFDEDVDPAAKLGYIVPTWLPAEHPRATQLQELGAPAGTRTAILLPLKSAKAADVQRQLAELAPETILFLRKLRSLVILDKVHNKTIGVAKHRAPYPALPVFELQTPHARPTTYLLREGAWMVPPGVKEEKRVGVDVWRVTVAFPLDDNPPADRADVYAFLPTEVHSGWPFLINADFLLTASRESIAFGTPWNQGLLGCARAAFVEGYLEIQNVSAPLPVFGGGAAPSYEVLRFLPMRTATPKLEPLRQQMVAELATKPVVPLAPIAASPAPVTFCEPARARIVHPGFLSLLDTAVRGGATLPALLQTGPPAADRLGLVHPDAAARFPAQLAALGVKKASAAEYTAIFADPGFLSSLGDEAYVALLLLLLDAAFPAPDLVPLAKADALRFVDPATGAVHHGRSTLQKPIYLPPKATQDAWLLQEVARLQPLAPVRLLAPSFYAALSASPRAVELVEWLRKILQVKDLSVASYAEQVLQVAKTLRDAAPLLAATDFFVAAHAAHADTDLANLALADLPLVAETGAVLLRWAAPGAEKGAAAVGSKMLLLPRDVADWPALLDGDKAWAERCVKLHPAYLGSNPEQRAPRIAFLRTHLAAVDLAHIQPPAGTGLACLDKARATRKGLPVAAARALVKWLAVLVASKDGREATWARGRDGKPSTFAALCKEAPWMPTSLGGRRPAETFMRSDAVVRLLGDSLPFVVEGVATPGDIDALKWLGVRVEVTPDDVAAHIRTLARGPASAVDLTSAQKLYGYLAANSWTPPIRRGDEGGPLPVWLPAGAGGRAEAQWRPVEACVWEGVERLFAGQFACLSDVYRRPFQDFFEKMGVLPTPPVSCYMRAWLAACAGGTVLGRDRGVDGLCADLELAESVWTKLAADYRDVKLQEEWEDFKRSGLVPVTARTPSDDADESAPESGWQDGMPPSPKKPAKQPKLDFVRLKPGVEAFIPDDLNLEKLFSEAHPGLPVAWQPGAVSGPALPSLFAIYHEMGAGFFTTASTLIVTPSGRTVKLPIPRGQAASPMEAIKPVIGRSLMLAVMGFLSSQAHGAGPEFQAADVRHACLLPLVEAAEVAVEKLEVTYRLRNAAGDVVAQVEGSRRCHWAKEQKTLFRALEADDPLKGGRRAQRGSGELETAVDIVKAVARAVIDERLGNRAEVVARLEDFLLPFAMQGLYNKDYLTRELLLKKNVRINAVDEAWILSGAFTVDDLMSEDEDDTINGWGEPQGMNGQAGKAWEGDSAMSEGPLPEEGYAPSASGRTSGSRTCFKCGEEGHISRDCPLGGGRLCFKCGEGGHIARDCQSEQFGGNQRGMLRDRQSGALRDDWAQQLQDDEAGPSSKYDREMLQIDARQFVARQYGSLREYIAAQAGGGDQTALEICNQLGYSPVTVPKKPVELRKDARAALTRADSTPPERSARVSLPEEFLDRLRWWTAEHLPQVRTKLGFAASQEAGAAAGQELGDGMLDRCLTLAFLHESYLGVRLPSYERLEFLGDAWLNAVISSRLFELHPRAHEGLLSEMRAALTRNAVNALYLRALALDGHVILNEATPSVKDEYGTVRDDICADVLEAIIGAVFYAFGPKGPFMVYKLINEKITPKLLGA</sequence>
<feature type="domain" description="CCHC-type" evidence="4">
    <location>
        <begin position="1441"/>
        <end position="1456"/>
    </location>
</feature>
<dbReference type="SUPFAM" id="SSF57756">
    <property type="entry name" value="Retrovirus zinc finger-like domains"/>
    <property type="match status" value="1"/>
</dbReference>
<dbReference type="CDD" id="cd00593">
    <property type="entry name" value="RIBOc"/>
    <property type="match status" value="1"/>
</dbReference>
<dbReference type="Gene3D" id="3.30.565.10">
    <property type="entry name" value="Histidine kinase-like ATPase, C-terminal domain"/>
    <property type="match status" value="1"/>
</dbReference>
<dbReference type="SMART" id="SM00343">
    <property type="entry name" value="ZnF_C2HC"/>
    <property type="match status" value="2"/>
</dbReference>
<dbReference type="SMART" id="SM00535">
    <property type="entry name" value="RIBOc"/>
    <property type="match status" value="1"/>
</dbReference>
<dbReference type="Pfam" id="PF25794">
    <property type="entry name" value="SACS"/>
    <property type="match status" value="1"/>
</dbReference>
<dbReference type="OMA" id="RIACSSH"/>
<dbReference type="NCBIfam" id="NF047352">
    <property type="entry name" value="P_loop_sacsin"/>
    <property type="match status" value="1"/>
</dbReference>
<dbReference type="Gene3D" id="1.10.1520.10">
    <property type="entry name" value="Ribonuclease III domain"/>
    <property type="match status" value="1"/>
</dbReference>
<dbReference type="PROSITE" id="PS00517">
    <property type="entry name" value="RNASE_3_1"/>
    <property type="match status" value="1"/>
</dbReference>
<gene>
    <name evidence="5" type="ORF">KFL_005020010</name>
</gene>
<evidence type="ECO:0000313" key="6">
    <source>
        <dbReference type="Proteomes" id="UP000054558"/>
    </source>
</evidence>
<dbReference type="InterPro" id="IPR001878">
    <property type="entry name" value="Znf_CCHC"/>
</dbReference>
<dbReference type="OrthoDB" id="1262810at2759"/>
<dbReference type="InterPro" id="IPR036875">
    <property type="entry name" value="Znf_CCHC_sf"/>
</dbReference>
<feature type="domain" description="CCHC-type" evidence="4">
    <location>
        <begin position="1420"/>
        <end position="1434"/>
    </location>
</feature>
<dbReference type="PANTHER" id="PTHR32387">
    <property type="entry name" value="WU:FJ29H11"/>
    <property type="match status" value="1"/>
</dbReference>
<dbReference type="EMBL" id="DF237451">
    <property type="protein sequence ID" value="GAQ89240.1"/>
    <property type="molecule type" value="Genomic_DNA"/>
</dbReference>
<keyword evidence="1" id="KW-0479">Metal-binding</keyword>
<organism evidence="5 6">
    <name type="scientific">Klebsormidium nitens</name>
    <name type="common">Green alga</name>
    <name type="synonym">Ulothrix nitens</name>
    <dbReference type="NCBI Taxonomy" id="105231"/>
    <lineage>
        <taxon>Eukaryota</taxon>
        <taxon>Viridiplantae</taxon>
        <taxon>Streptophyta</taxon>
        <taxon>Klebsormidiophyceae</taxon>
        <taxon>Klebsormidiales</taxon>
        <taxon>Klebsormidiaceae</taxon>
        <taxon>Klebsormidium</taxon>
    </lineage>
</organism>
<evidence type="ECO:0000256" key="2">
    <source>
        <dbReference type="SAM" id="MobiDB-lite"/>
    </source>
</evidence>
<dbReference type="SUPFAM" id="SSF69065">
    <property type="entry name" value="RNase III domain-like"/>
    <property type="match status" value="1"/>
</dbReference>
<dbReference type="InterPro" id="IPR058210">
    <property type="entry name" value="SACS/Nov_dom"/>
</dbReference>